<keyword evidence="5 7" id="KW-0508">mRNA splicing</keyword>
<evidence type="ECO:0000256" key="6">
    <source>
        <dbReference type="ARBA" id="ARBA00023242"/>
    </source>
</evidence>
<reference evidence="9" key="1">
    <citation type="submission" date="2021-01" db="EMBL/GenBank/DDBJ databases">
        <authorList>
            <person name="Corre E."/>
            <person name="Pelletier E."/>
            <person name="Niang G."/>
            <person name="Scheremetjew M."/>
            <person name="Finn R."/>
            <person name="Kale V."/>
            <person name="Holt S."/>
            <person name="Cochrane G."/>
            <person name="Meng A."/>
            <person name="Brown T."/>
            <person name="Cohen L."/>
        </authorList>
    </citation>
    <scope>NUCLEOTIDE SEQUENCE</scope>
    <source>
        <strain evidence="9">PLY182g</strain>
    </source>
</reference>
<sequence>MVKNNYSSGRNDDRLQHPNGKNEAQTFAEEGEEGEKITDVMDCHSYSAVGNMNLNSMLIENIRSHDYFKGLAELKTFEEVVDQIYFDCTYVSPWRPGTHKAQRAAGMCSGLRGVSNAGIPSTAYMLLFKLYCLQITKNQIKRLITHKDSPYIRIVGFLYLRYVCAPKELWGWYEPYIKDQEKFSELGEEGGGQPITVGRFLHKMITELEFHDTMLPRLPVPVLRDMTKKLEEADPGAESGAGARWEQRDDDRQRAPDQRPAAREERPAAREDRPSGRDVGREDRRRDERGDERRGDERAPRSYSDVDMPLNERNERYSSDRREYDRRDADRRDERQPDYRRDDGRSYERRPTEYDRRGADHDWRERKDYGRGEGPSAGDRDRDDRRGGYDRYERREEGDAKRQRVDSGRPSSAAAVARSEPPKEETAAEKLARLKAKQAARQGGVGLSGGRIGGDYASTGNMLQPAKGIARYQQLMKDNRR</sequence>
<keyword evidence="4 7" id="KW-0747">Spliceosome</keyword>
<dbReference type="AlphaFoldDB" id="A0A7S0L3S2"/>
<evidence type="ECO:0000256" key="4">
    <source>
        <dbReference type="ARBA" id="ARBA00022728"/>
    </source>
</evidence>
<feature type="region of interest" description="Disordered" evidence="8">
    <location>
        <begin position="1"/>
        <end position="22"/>
    </location>
</feature>
<dbReference type="InterPro" id="IPR005037">
    <property type="entry name" value="PRP38"/>
</dbReference>
<organism evidence="9">
    <name type="scientific">Coccolithus braarudii</name>
    <dbReference type="NCBI Taxonomy" id="221442"/>
    <lineage>
        <taxon>Eukaryota</taxon>
        <taxon>Haptista</taxon>
        <taxon>Haptophyta</taxon>
        <taxon>Prymnesiophyceae</taxon>
        <taxon>Coccolithales</taxon>
        <taxon>Coccolithaceae</taxon>
        <taxon>Coccolithus</taxon>
    </lineage>
</organism>
<evidence type="ECO:0000256" key="8">
    <source>
        <dbReference type="SAM" id="MobiDB-lite"/>
    </source>
</evidence>
<evidence type="ECO:0000256" key="3">
    <source>
        <dbReference type="ARBA" id="ARBA00022664"/>
    </source>
</evidence>
<feature type="compositionally biased region" description="Basic and acidic residues" evidence="8">
    <location>
        <begin position="310"/>
        <end position="371"/>
    </location>
</feature>
<feature type="compositionally biased region" description="Basic and acidic residues" evidence="8">
    <location>
        <begin position="378"/>
        <end position="407"/>
    </location>
</feature>
<comment type="similarity">
    <text evidence="2 7">Belongs to the PRP38 family.</text>
</comment>
<accession>A0A7S0L3S2</accession>
<feature type="compositionally biased region" description="Basic and acidic residues" evidence="8">
    <location>
        <begin position="245"/>
        <end position="300"/>
    </location>
</feature>
<comment type="function">
    <text evidence="7">Required for pre-mRNA splicing.</text>
</comment>
<keyword evidence="6 7" id="KW-0539">Nucleus</keyword>
<feature type="compositionally biased region" description="Gly residues" evidence="8">
    <location>
        <begin position="443"/>
        <end position="453"/>
    </location>
</feature>
<evidence type="ECO:0000256" key="1">
    <source>
        <dbReference type="ARBA" id="ARBA00004123"/>
    </source>
</evidence>
<evidence type="ECO:0000256" key="5">
    <source>
        <dbReference type="ARBA" id="ARBA00023187"/>
    </source>
</evidence>
<dbReference type="GO" id="GO:0005681">
    <property type="term" value="C:spliceosomal complex"/>
    <property type="evidence" value="ECO:0007669"/>
    <property type="project" value="UniProtKB-KW"/>
</dbReference>
<dbReference type="EMBL" id="HBEY01009549">
    <property type="protein sequence ID" value="CAD8601286.1"/>
    <property type="molecule type" value="Transcribed_RNA"/>
</dbReference>
<feature type="region of interest" description="Disordered" evidence="8">
    <location>
        <begin position="231"/>
        <end position="481"/>
    </location>
</feature>
<proteinExistence type="inferred from homology"/>
<feature type="compositionally biased region" description="Basic and acidic residues" evidence="8">
    <location>
        <begin position="420"/>
        <end position="432"/>
    </location>
</feature>
<protein>
    <recommendedName>
        <fullName evidence="7">Pre-mRNA-splicing factor 38</fullName>
    </recommendedName>
</protein>
<keyword evidence="3 7" id="KW-0507">mRNA processing</keyword>
<evidence type="ECO:0000313" key="9">
    <source>
        <dbReference type="EMBL" id="CAD8601286.1"/>
    </source>
</evidence>
<comment type="subcellular location">
    <subcellularLocation>
        <location evidence="1 7">Nucleus</location>
    </subcellularLocation>
</comment>
<evidence type="ECO:0000256" key="2">
    <source>
        <dbReference type="ARBA" id="ARBA00006164"/>
    </source>
</evidence>
<dbReference type="GO" id="GO:0000398">
    <property type="term" value="P:mRNA splicing, via spliceosome"/>
    <property type="evidence" value="ECO:0007669"/>
    <property type="project" value="UniProtKB-UniRule"/>
</dbReference>
<name>A0A7S0L3S2_9EUKA</name>
<dbReference type="Pfam" id="PF03371">
    <property type="entry name" value="PRP38"/>
    <property type="match status" value="1"/>
</dbReference>
<dbReference type="PANTHER" id="PTHR23142">
    <property type="entry name" value="PRE-MRNA-SPLICING FACTOR 38A-RELATED"/>
    <property type="match status" value="1"/>
</dbReference>
<evidence type="ECO:0000256" key="7">
    <source>
        <dbReference type="RuleBase" id="RU367025"/>
    </source>
</evidence>
<gene>
    <name evidence="9" type="ORF">CPEL01642_LOCUS4616</name>
</gene>